<feature type="transmembrane region" description="Helical" evidence="2">
    <location>
        <begin position="28"/>
        <end position="47"/>
    </location>
</feature>
<evidence type="ECO:0000259" key="3">
    <source>
        <dbReference type="PROSITE" id="PS50975"/>
    </source>
</evidence>
<evidence type="ECO:0000313" key="5">
    <source>
        <dbReference type="Proteomes" id="UP000037136"/>
    </source>
</evidence>
<keyword evidence="5" id="KW-1185">Reference proteome</keyword>
<sequence length="537" mass="60192">MFRAESVGLPEQTSTCILFFPLPLPSPLRLSGSLSLSLSFSLPLSLIRSNLDGRMADSAGWHVFRNLFLLSLSLALLPISTTIIAALTVRKRLARRNEPAPSAGRKTVLVTGVGMSKGLFLARMFHRRGHRVIGADCSALSPGRVSVSLDRFYVLPRPERFSVDESRRDPYVLRLLDIVRSEGVNLWVSVSDVSAAAQDALARDLIQDDTTKAKVVQLSLADVQTLHEKDSFMRHVEGLGLPTPDTQVVSNRAAMIDFLLQRGGLRLEAGGAQYLVKPIGVNDQARFNMPLLPLPTEAETMRRIDSVPLDGDSRFVMQEFIRGPEFCTHALVVRGQVRAFVACPSSDLLMHYTALSRDSPLSSKMLAFTKTVAMAGGLEWTGHVSFDFLLRGDQLYPIECNPRVHTAIVLFHDTPQMVDEYLRVLKNTDSSGSEEVLSPNLPRRYYWIGQDLVEKVISPLYQSLTLRGESPSQLRSSLASFAHHVWCFKDGTFEAWDPWPWWWLYHVYWPLQFLALLARGERWNRLNVSTGKVFKTS</sequence>
<dbReference type="GO" id="GO:0005524">
    <property type="term" value="F:ATP binding"/>
    <property type="evidence" value="ECO:0007669"/>
    <property type="project" value="UniProtKB-UniRule"/>
</dbReference>
<reference evidence="4 5" key="1">
    <citation type="journal article" date="2015" name="BMC Genomics">
        <title>Gene expression during zombie ant biting behavior reflects the complexity underlying fungal parasitic behavioral manipulation.</title>
        <authorList>
            <person name="de Bekker C."/>
            <person name="Ohm R.A."/>
            <person name="Loreto R.G."/>
            <person name="Sebastian A."/>
            <person name="Albert I."/>
            <person name="Merrow M."/>
            <person name="Brachmann A."/>
            <person name="Hughes D.P."/>
        </authorList>
    </citation>
    <scope>NUCLEOTIDE SEQUENCE [LARGE SCALE GENOMIC DNA]</scope>
    <source>
        <strain evidence="4 5">SC16a</strain>
    </source>
</reference>
<dbReference type="AlphaFoldDB" id="A0A2A9PMT6"/>
<keyword evidence="1" id="KW-0547">Nucleotide-binding</keyword>
<accession>A0A2A9PMT6</accession>
<dbReference type="InterPro" id="IPR011761">
    <property type="entry name" value="ATP-grasp"/>
</dbReference>
<dbReference type="STRING" id="268505.A0A2A9PMT6"/>
<dbReference type="SUPFAM" id="SSF56059">
    <property type="entry name" value="Glutathione synthetase ATP-binding domain-like"/>
    <property type="match status" value="1"/>
</dbReference>
<comment type="caution">
    <text evidence="4">The sequence shown here is derived from an EMBL/GenBank/DDBJ whole genome shotgun (WGS) entry which is preliminary data.</text>
</comment>
<dbReference type="EMBL" id="LAZP02000038">
    <property type="protein sequence ID" value="PFH62192.1"/>
    <property type="molecule type" value="Genomic_DNA"/>
</dbReference>
<dbReference type="OrthoDB" id="186626at2759"/>
<keyword evidence="2" id="KW-1133">Transmembrane helix</keyword>
<dbReference type="Gene3D" id="3.40.50.20">
    <property type="match status" value="1"/>
</dbReference>
<dbReference type="GO" id="GO:0046872">
    <property type="term" value="F:metal ion binding"/>
    <property type="evidence" value="ECO:0007669"/>
    <property type="project" value="InterPro"/>
</dbReference>
<keyword evidence="1" id="KW-0067">ATP-binding</keyword>
<name>A0A2A9PMT6_OPHUN</name>
<keyword evidence="2" id="KW-0812">Transmembrane</keyword>
<dbReference type="Gene3D" id="3.30.470.20">
    <property type="entry name" value="ATP-grasp fold, B domain"/>
    <property type="match status" value="1"/>
</dbReference>
<reference evidence="4 5" key="2">
    <citation type="journal article" date="2017" name="Sci. Rep.">
        <title>Ant-infecting Ophiocordyceps genomes reveal a high diversity of potential behavioral manipulation genes and a possible major role for enterotoxins.</title>
        <authorList>
            <person name="de Bekker C."/>
            <person name="Ohm R.A."/>
            <person name="Evans H.C."/>
            <person name="Brachmann A."/>
            <person name="Hughes D.P."/>
        </authorList>
    </citation>
    <scope>NUCLEOTIDE SEQUENCE [LARGE SCALE GENOMIC DNA]</scope>
    <source>
        <strain evidence="4 5">SC16a</strain>
    </source>
</reference>
<evidence type="ECO:0000313" key="4">
    <source>
        <dbReference type="EMBL" id="PFH62192.1"/>
    </source>
</evidence>
<dbReference type="SUPFAM" id="SSF51735">
    <property type="entry name" value="NAD(P)-binding Rossmann-fold domains"/>
    <property type="match status" value="1"/>
</dbReference>
<organism evidence="4 5">
    <name type="scientific">Ophiocordyceps unilateralis</name>
    <name type="common">Zombie-ant fungus</name>
    <name type="synonym">Torrubia unilateralis</name>
    <dbReference type="NCBI Taxonomy" id="268505"/>
    <lineage>
        <taxon>Eukaryota</taxon>
        <taxon>Fungi</taxon>
        <taxon>Dikarya</taxon>
        <taxon>Ascomycota</taxon>
        <taxon>Pezizomycotina</taxon>
        <taxon>Sordariomycetes</taxon>
        <taxon>Hypocreomycetidae</taxon>
        <taxon>Hypocreales</taxon>
        <taxon>Ophiocordycipitaceae</taxon>
        <taxon>Ophiocordyceps</taxon>
    </lineage>
</organism>
<proteinExistence type="predicted"/>
<feature type="transmembrane region" description="Helical" evidence="2">
    <location>
        <begin position="67"/>
        <end position="87"/>
    </location>
</feature>
<protein>
    <recommendedName>
        <fullName evidence="3">ATP-grasp domain-containing protein</fullName>
    </recommendedName>
</protein>
<keyword evidence="2" id="KW-0472">Membrane</keyword>
<dbReference type="Proteomes" id="UP000037136">
    <property type="component" value="Unassembled WGS sequence"/>
</dbReference>
<gene>
    <name evidence="4" type="ORF">XA68_14733</name>
</gene>
<feature type="domain" description="ATP-grasp" evidence="3">
    <location>
        <begin position="233"/>
        <end position="426"/>
    </location>
</feature>
<evidence type="ECO:0000256" key="1">
    <source>
        <dbReference type="PROSITE-ProRule" id="PRU00409"/>
    </source>
</evidence>
<dbReference type="InterPro" id="IPR036291">
    <property type="entry name" value="NAD(P)-bd_dom_sf"/>
</dbReference>
<dbReference type="PROSITE" id="PS50975">
    <property type="entry name" value="ATP_GRASP"/>
    <property type="match status" value="1"/>
</dbReference>
<evidence type="ECO:0000256" key="2">
    <source>
        <dbReference type="SAM" id="Phobius"/>
    </source>
</evidence>